<sequence>MLLRFCSCSSCSVLHTLHYCTAEHAHGQHPAAVTTREGTAPPPLLPCSADSALNKGREGNHHRSCSACCVLHQIQNPNLNPTMGLKRKSRSIAFLNRH</sequence>
<proteinExistence type="predicted"/>
<name>A0A453MNQ7_AEGTS</name>
<accession>A0A453MNQ7</accession>
<protein>
    <submittedName>
        <fullName evidence="1">Uncharacterized protein</fullName>
    </submittedName>
</protein>
<evidence type="ECO:0000313" key="1">
    <source>
        <dbReference type="EnsemblPlants" id="AET6Gv20008400.1"/>
    </source>
</evidence>
<dbReference type="Gramene" id="AET6Gv20008400.1">
    <property type="protein sequence ID" value="AET6Gv20008400.1"/>
    <property type="gene ID" value="AET6Gv20008400"/>
</dbReference>
<dbReference type="Proteomes" id="UP000015105">
    <property type="component" value="Chromosome 6D"/>
</dbReference>
<reference evidence="2" key="2">
    <citation type="journal article" date="2017" name="Nat. Plants">
        <title>The Aegilops tauschii genome reveals multiple impacts of transposons.</title>
        <authorList>
            <person name="Zhao G."/>
            <person name="Zou C."/>
            <person name="Li K."/>
            <person name="Wang K."/>
            <person name="Li T."/>
            <person name="Gao L."/>
            <person name="Zhang X."/>
            <person name="Wang H."/>
            <person name="Yang Z."/>
            <person name="Liu X."/>
            <person name="Jiang W."/>
            <person name="Mao L."/>
            <person name="Kong X."/>
            <person name="Jiao Y."/>
            <person name="Jia J."/>
        </authorList>
    </citation>
    <scope>NUCLEOTIDE SEQUENCE [LARGE SCALE GENOMIC DNA]</scope>
    <source>
        <strain evidence="2">cv. AL8/78</strain>
    </source>
</reference>
<reference evidence="1" key="3">
    <citation type="journal article" date="2017" name="Nature">
        <title>Genome sequence of the progenitor of the wheat D genome Aegilops tauschii.</title>
        <authorList>
            <person name="Luo M.C."/>
            <person name="Gu Y.Q."/>
            <person name="Puiu D."/>
            <person name="Wang H."/>
            <person name="Twardziok S.O."/>
            <person name="Deal K.R."/>
            <person name="Huo N."/>
            <person name="Zhu T."/>
            <person name="Wang L."/>
            <person name="Wang Y."/>
            <person name="McGuire P.E."/>
            <person name="Liu S."/>
            <person name="Long H."/>
            <person name="Ramasamy R.K."/>
            <person name="Rodriguez J.C."/>
            <person name="Van S.L."/>
            <person name="Yuan L."/>
            <person name="Wang Z."/>
            <person name="Xia Z."/>
            <person name="Xiao L."/>
            <person name="Anderson O.D."/>
            <person name="Ouyang S."/>
            <person name="Liang Y."/>
            <person name="Zimin A.V."/>
            <person name="Pertea G."/>
            <person name="Qi P."/>
            <person name="Bennetzen J.L."/>
            <person name="Dai X."/>
            <person name="Dawson M.W."/>
            <person name="Muller H.G."/>
            <person name="Kugler K."/>
            <person name="Rivarola-Duarte L."/>
            <person name="Spannagl M."/>
            <person name="Mayer K.F.X."/>
            <person name="Lu F.H."/>
            <person name="Bevan M.W."/>
            <person name="Leroy P."/>
            <person name="Li P."/>
            <person name="You F.M."/>
            <person name="Sun Q."/>
            <person name="Liu Z."/>
            <person name="Lyons E."/>
            <person name="Wicker T."/>
            <person name="Salzberg S.L."/>
            <person name="Devos K.M."/>
            <person name="Dvorak J."/>
        </authorList>
    </citation>
    <scope>NUCLEOTIDE SEQUENCE [LARGE SCALE GENOMIC DNA]</scope>
    <source>
        <strain evidence="1">cv. AL8/78</strain>
    </source>
</reference>
<reference evidence="1" key="4">
    <citation type="submission" date="2019-03" db="UniProtKB">
        <authorList>
            <consortium name="EnsemblPlants"/>
        </authorList>
    </citation>
    <scope>IDENTIFICATION</scope>
</reference>
<organism evidence="1 2">
    <name type="scientific">Aegilops tauschii subsp. strangulata</name>
    <name type="common">Goatgrass</name>
    <dbReference type="NCBI Taxonomy" id="200361"/>
    <lineage>
        <taxon>Eukaryota</taxon>
        <taxon>Viridiplantae</taxon>
        <taxon>Streptophyta</taxon>
        <taxon>Embryophyta</taxon>
        <taxon>Tracheophyta</taxon>
        <taxon>Spermatophyta</taxon>
        <taxon>Magnoliopsida</taxon>
        <taxon>Liliopsida</taxon>
        <taxon>Poales</taxon>
        <taxon>Poaceae</taxon>
        <taxon>BOP clade</taxon>
        <taxon>Pooideae</taxon>
        <taxon>Triticodae</taxon>
        <taxon>Triticeae</taxon>
        <taxon>Triticinae</taxon>
        <taxon>Aegilops</taxon>
    </lineage>
</organism>
<reference evidence="2" key="1">
    <citation type="journal article" date="2014" name="Science">
        <title>Ancient hybridizations among the ancestral genomes of bread wheat.</title>
        <authorList>
            <consortium name="International Wheat Genome Sequencing Consortium,"/>
            <person name="Marcussen T."/>
            <person name="Sandve S.R."/>
            <person name="Heier L."/>
            <person name="Spannagl M."/>
            <person name="Pfeifer M."/>
            <person name="Jakobsen K.S."/>
            <person name="Wulff B.B."/>
            <person name="Steuernagel B."/>
            <person name="Mayer K.F."/>
            <person name="Olsen O.A."/>
        </authorList>
    </citation>
    <scope>NUCLEOTIDE SEQUENCE [LARGE SCALE GENOMIC DNA]</scope>
    <source>
        <strain evidence="2">cv. AL8/78</strain>
    </source>
</reference>
<keyword evidence="2" id="KW-1185">Reference proteome</keyword>
<dbReference type="EnsemblPlants" id="AET6Gv20008400.1">
    <property type="protein sequence ID" value="AET6Gv20008400.1"/>
    <property type="gene ID" value="AET6Gv20008400"/>
</dbReference>
<reference evidence="1" key="5">
    <citation type="journal article" date="2021" name="G3 (Bethesda)">
        <title>Aegilops tauschii genome assembly Aet v5.0 features greater sequence contiguity and improved annotation.</title>
        <authorList>
            <person name="Wang L."/>
            <person name="Zhu T."/>
            <person name="Rodriguez J.C."/>
            <person name="Deal K.R."/>
            <person name="Dubcovsky J."/>
            <person name="McGuire P.E."/>
            <person name="Lux T."/>
            <person name="Spannagl M."/>
            <person name="Mayer K.F.X."/>
            <person name="Baldrich P."/>
            <person name="Meyers B.C."/>
            <person name="Huo N."/>
            <person name="Gu Y.Q."/>
            <person name="Zhou H."/>
            <person name="Devos K.M."/>
            <person name="Bennetzen J.L."/>
            <person name="Unver T."/>
            <person name="Budak H."/>
            <person name="Gulick P.J."/>
            <person name="Galiba G."/>
            <person name="Kalapos B."/>
            <person name="Nelson D.R."/>
            <person name="Li P."/>
            <person name="You F.M."/>
            <person name="Luo M.C."/>
            <person name="Dvorak J."/>
        </authorList>
    </citation>
    <scope>NUCLEOTIDE SEQUENCE [LARGE SCALE GENOMIC DNA]</scope>
    <source>
        <strain evidence="1">cv. AL8/78</strain>
    </source>
</reference>
<evidence type="ECO:0000313" key="2">
    <source>
        <dbReference type="Proteomes" id="UP000015105"/>
    </source>
</evidence>
<dbReference type="AlphaFoldDB" id="A0A453MNQ7"/>